<reference evidence="2" key="1">
    <citation type="submission" date="2023-03" db="EMBL/GenBank/DDBJ databases">
        <title>Chromosome-level genomes of two armyworms, Mythimna separata and Mythimna loreyi, provide insights into the biosynthesis and reception of sex pheromones.</title>
        <authorList>
            <person name="Zhao H."/>
        </authorList>
    </citation>
    <scope>NUCLEOTIDE SEQUENCE</scope>
    <source>
        <strain evidence="2">BeijingLab</strain>
        <tissue evidence="2">Pupa</tissue>
    </source>
</reference>
<dbReference type="Proteomes" id="UP001231518">
    <property type="component" value="Chromosome 5"/>
</dbReference>
<evidence type="ECO:0000313" key="3">
    <source>
        <dbReference type="Proteomes" id="UP001231518"/>
    </source>
</evidence>
<sequence length="124" mass="13348">MFNKIVILTVVLEVVFFSTALSDAFESQQPSSGNAPFFELPCMAVGGICARSVACPEGTKVGVRGLCPVQQDLGMECCRPPKNIKCKTKGGKCLATYDFTCPRALKIEDANDCSSDEVCCVLRK</sequence>
<comment type="caution">
    <text evidence="2">The sequence shown here is derived from an EMBL/GenBank/DDBJ whole genome shotgun (WGS) entry which is preliminary data.</text>
</comment>
<keyword evidence="3" id="KW-1185">Reference proteome</keyword>
<gene>
    <name evidence="2" type="ORF">PYW07_014201</name>
</gene>
<evidence type="ECO:0000256" key="1">
    <source>
        <dbReference type="SAM" id="SignalP"/>
    </source>
</evidence>
<accession>A0AAD7YZC3</accession>
<feature type="signal peptide" evidence="1">
    <location>
        <begin position="1"/>
        <end position="22"/>
    </location>
</feature>
<name>A0AAD7YZC3_MYTSE</name>
<keyword evidence="1" id="KW-0732">Signal</keyword>
<organism evidence="2 3">
    <name type="scientific">Mythimna separata</name>
    <name type="common">Oriental armyworm</name>
    <name type="synonym">Pseudaletia separata</name>
    <dbReference type="NCBI Taxonomy" id="271217"/>
    <lineage>
        <taxon>Eukaryota</taxon>
        <taxon>Metazoa</taxon>
        <taxon>Ecdysozoa</taxon>
        <taxon>Arthropoda</taxon>
        <taxon>Hexapoda</taxon>
        <taxon>Insecta</taxon>
        <taxon>Pterygota</taxon>
        <taxon>Neoptera</taxon>
        <taxon>Endopterygota</taxon>
        <taxon>Lepidoptera</taxon>
        <taxon>Glossata</taxon>
        <taxon>Ditrysia</taxon>
        <taxon>Noctuoidea</taxon>
        <taxon>Noctuidae</taxon>
        <taxon>Noctuinae</taxon>
        <taxon>Hadenini</taxon>
        <taxon>Mythimna</taxon>
    </lineage>
</organism>
<dbReference type="EMBL" id="JARGEI010000003">
    <property type="protein sequence ID" value="KAJ8733650.1"/>
    <property type="molecule type" value="Genomic_DNA"/>
</dbReference>
<dbReference type="AlphaFoldDB" id="A0AAD7YZC3"/>
<evidence type="ECO:0000313" key="2">
    <source>
        <dbReference type="EMBL" id="KAJ8733650.1"/>
    </source>
</evidence>
<protein>
    <submittedName>
        <fullName evidence="2">Uncharacterized protein</fullName>
    </submittedName>
</protein>
<proteinExistence type="predicted"/>
<feature type="chain" id="PRO_5041918915" evidence="1">
    <location>
        <begin position="23"/>
        <end position="124"/>
    </location>
</feature>